<dbReference type="RefSeq" id="WP_146375747.1">
    <property type="nucleotide sequence ID" value="NZ_VOHW01000009.1"/>
</dbReference>
<evidence type="ECO:0000313" key="9">
    <source>
        <dbReference type="EMBL" id="TWV60408.1"/>
    </source>
</evidence>
<evidence type="ECO:0000256" key="5">
    <source>
        <dbReference type="ARBA" id="ARBA00023295"/>
    </source>
</evidence>
<comment type="subunit">
    <text evidence="2">Monomer.</text>
</comment>
<evidence type="ECO:0000259" key="6">
    <source>
        <dbReference type="Pfam" id="PF10566"/>
    </source>
</evidence>
<protein>
    <submittedName>
        <fullName evidence="9">Glycoside hydrolase family 97 protein</fullName>
    </submittedName>
</protein>
<dbReference type="InterPro" id="IPR029483">
    <property type="entry name" value="GH97_C"/>
</dbReference>
<dbReference type="Proteomes" id="UP000315827">
    <property type="component" value="Unassembled WGS sequence"/>
</dbReference>
<comment type="caution">
    <text evidence="9">The sequence shown here is derived from an EMBL/GenBank/DDBJ whole genome shotgun (WGS) entry which is preliminary data.</text>
</comment>
<evidence type="ECO:0000256" key="3">
    <source>
        <dbReference type="ARBA" id="ARBA00022801"/>
    </source>
</evidence>
<dbReference type="EMBL" id="VOHW01000009">
    <property type="protein sequence ID" value="TWV60408.1"/>
    <property type="molecule type" value="Genomic_DNA"/>
</dbReference>
<gene>
    <name evidence="9" type="ORF">FSA05_14135</name>
</gene>
<sequence length="651" mass="74724">MRFLLLITCLFTSLLLYAEPIELLSPDKQLTVRVEKGDSLSLEVLKRGEFLYRVDNIAMRTDVGCMPGTKAKVKKISRTSVCQEHRPIVKELNAVIQENYNQLRIEFQDRVSMEIRAYNEGVAYRFVTPFKDDFTVYHESSTYSFNEKCDFIFQRDKDPGSSCEESYVTEKVGKLTSEDMCNLPALVSTPNSQCMVFLEADIQDYPVMWLKTVNGKLNIHHWNYPADYLNTNNYYNKRAVTQRCDYIARVKGNRSFPWRAMAIADRDIDLLSNQLTWLLGEECRLEDTSWIKPGWTYFDWWGRRGITGVDFEAGLNTETAKYMIDFSAKYGISYFLLDDGWNKGNLLHPIPGMNIEEIAGYCRSKGVNLMLWVSYHQLYDKMDEVFEQFEKWGVKGIKIDFMARFDQEMVRFYWEVAQKSAQYHLVINFHGAYSPDGLSRTYPNVLTREALAEFEMNGVTNRISPIHDCTLPFIRIVAGSADYIPGTMLNASRSKFRPIADTPLGQGTRAHSLAMAVISYSPMQMVPDAPSVYYAEDECSRFLFSLPVVWDETRAISGKVGEHVAIARRNGSDWYVGAITNWDSRKLSFNFDFLKEGESYKMEIIRDGVNASTTATDYKYEIRDVKKGDTVHIDLAAGGGWIAKILCQSDK</sequence>
<dbReference type="SUPFAM" id="SSF51445">
    <property type="entry name" value="(Trans)glycosidases"/>
    <property type="match status" value="1"/>
</dbReference>
<feature type="domain" description="Glycosyl-hydrolase 97 N-terminal" evidence="7">
    <location>
        <begin position="24"/>
        <end position="279"/>
    </location>
</feature>
<dbReference type="InterPro" id="IPR019563">
    <property type="entry name" value="GH97_catalytic"/>
</dbReference>
<dbReference type="GO" id="GO:0030246">
    <property type="term" value="F:carbohydrate binding"/>
    <property type="evidence" value="ECO:0007669"/>
    <property type="project" value="InterPro"/>
</dbReference>
<keyword evidence="5" id="KW-0326">Glycosidase</keyword>
<evidence type="ECO:0000256" key="4">
    <source>
        <dbReference type="ARBA" id="ARBA00022837"/>
    </source>
</evidence>
<dbReference type="PANTHER" id="PTHR35803:SF2">
    <property type="entry name" value="RETAINING ALPHA-GALACTOSIDASE"/>
    <property type="match status" value="1"/>
</dbReference>
<dbReference type="PANTHER" id="PTHR35803">
    <property type="entry name" value="GLUCAN 1,4-ALPHA-GLUCOSIDASE SUSB-RELATED"/>
    <property type="match status" value="1"/>
</dbReference>
<evidence type="ECO:0000259" key="7">
    <source>
        <dbReference type="Pfam" id="PF14508"/>
    </source>
</evidence>
<name>A0A5C6KFF6_PARDI</name>
<evidence type="ECO:0000256" key="1">
    <source>
        <dbReference type="ARBA" id="ARBA00001913"/>
    </source>
</evidence>
<dbReference type="Gene3D" id="2.60.40.1180">
    <property type="entry name" value="Golgi alpha-mannosidase II"/>
    <property type="match status" value="1"/>
</dbReference>
<dbReference type="InterPro" id="IPR017853">
    <property type="entry name" value="GH"/>
</dbReference>
<dbReference type="Gene3D" id="3.20.20.70">
    <property type="entry name" value="Aldolase class I"/>
    <property type="match status" value="1"/>
</dbReference>
<evidence type="ECO:0000256" key="2">
    <source>
        <dbReference type="ARBA" id="ARBA00011245"/>
    </source>
</evidence>
<organism evidence="9 10">
    <name type="scientific">Parabacteroides distasonis</name>
    <dbReference type="NCBI Taxonomy" id="823"/>
    <lineage>
        <taxon>Bacteria</taxon>
        <taxon>Pseudomonadati</taxon>
        <taxon>Bacteroidota</taxon>
        <taxon>Bacteroidia</taxon>
        <taxon>Bacteroidales</taxon>
        <taxon>Tannerellaceae</taxon>
        <taxon>Parabacteroides</taxon>
    </lineage>
</organism>
<proteinExistence type="predicted"/>
<keyword evidence="3 9" id="KW-0378">Hydrolase</keyword>
<dbReference type="InterPro" id="IPR052720">
    <property type="entry name" value="Glycosyl_hydrolase_97"/>
</dbReference>
<evidence type="ECO:0000259" key="8">
    <source>
        <dbReference type="Pfam" id="PF14509"/>
    </source>
</evidence>
<dbReference type="InterPro" id="IPR014718">
    <property type="entry name" value="GH-type_carb-bd"/>
</dbReference>
<feature type="domain" description="Glycosyl-hydrolase 97 C-terminal oligomerisation" evidence="8">
    <location>
        <begin position="549"/>
        <end position="645"/>
    </location>
</feature>
<feature type="domain" description="Glycosyl-hydrolase 97 catalytic" evidence="6">
    <location>
        <begin position="300"/>
        <end position="450"/>
    </location>
</feature>
<dbReference type="Pfam" id="PF14509">
    <property type="entry name" value="GH97_C"/>
    <property type="match status" value="1"/>
</dbReference>
<dbReference type="Pfam" id="PF10566">
    <property type="entry name" value="Glyco_hydro_97"/>
    <property type="match status" value="1"/>
</dbReference>
<dbReference type="InterPro" id="IPR013785">
    <property type="entry name" value="Aldolase_TIM"/>
</dbReference>
<evidence type="ECO:0000313" key="10">
    <source>
        <dbReference type="Proteomes" id="UP000315827"/>
    </source>
</evidence>
<keyword evidence="4" id="KW-0106">Calcium</keyword>
<dbReference type="GO" id="GO:0016798">
    <property type="term" value="F:hydrolase activity, acting on glycosyl bonds"/>
    <property type="evidence" value="ECO:0007669"/>
    <property type="project" value="UniProtKB-KW"/>
</dbReference>
<dbReference type="Gene3D" id="2.70.98.10">
    <property type="match status" value="1"/>
</dbReference>
<reference evidence="9 10" key="1">
    <citation type="submission" date="2019-07" db="EMBL/GenBank/DDBJ databases">
        <title>Genome sequencing of Parabacteroides distasonis iSURF_7.</title>
        <authorList>
            <person name="Degefu H.N."/>
            <person name="Ruoff K.L."/>
            <person name="Price C.E."/>
            <person name="Valls R.A."/>
            <person name="O'Toole G.A."/>
        </authorList>
    </citation>
    <scope>NUCLEOTIDE SEQUENCE [LARGE SCALE GENOMIC DNA]</scope>
    <source>
        <strain evidence="9 10">CFPLTA003_1B</strain>
    </source>
</reference>
<dbReference type="Pfam" id="PF14508">
    <property type="entry name" value="GH97_N"/>
    <property type="match status" value="1"/>
</dbReference>
<dbReference type="InterPro" id="IPR013780">
    <property type="entry name" value="Glyco_hydro_b"/>
</dbReference>
<dbReference type="InterPro" id="IPR029486">
    <property type="entry name" value="GH97_N"/>
</dbReference>
<comment type="cofactor">
    <cofactor evidence="1">
        <name>Ca(2+)</name>
        <dbReference type="ChEBI" id="CHEBI:29108"/>
    </cofactor>
</comment>
<accession>A0A5C6KFF6</accession>
<dbReference type="AlphaFoldDB" id="A0A5C6KFF6"/>